<evidence type="ECO:0000313" key="1">
    <source>
        <dbReference type="EMBL" id="KEP70397.1"/>
    </source>
</evidence>
<dbReference type="RefSeq" id="WP_038064315.1">
    <property type="nucleotide sequence ID" value="NZ_FOVB01000004.1"/>
</dbReference>
<dbReference type="InterPro" id="IPR023157">
    <property type="entry name" value="AGR-C-984p-like_sf"/>
</dbReference>
<dbReference type="Proteomes" id="UP000027725">
    <property type="component" value="Unassembled WGS sequence"/>
</dbReference>
<keyword evidence="2" id="KW-1185">Reference proteome</keyword>
<dbReference type="SUPFAM" id="SSF158837">
    <property type="entry name" value="AGR C 984p-like"/>
    <property type="match status" value="1"/>
</dbReference>
<keyword evidence="1" id="KW-0969">Cilium</keyword>
<comment type="caution">
    <text evidence="1">The sequence shown here is derived from an EMBL/GenBank/DDBJ whole genome shotgun (WGS) entry which is preliminary data.</text>
</comment>
<name>A0A074U6V0_9RHOB</name>
<keyword evidence="1" id="KW-0966">Cell projection</keyword>
<accession>A0A074U6V0</accession>
<evidence type="ECO:0000313" key="2">
    <source>
        <dbReference type="Proteomes" id="UP000027725"/>
    </source>
</evidence>
<organism evidence="1 2">
    <name type="scientific">Thioclava dalianensis</name>
    <dbReference type="NCBI Taxonomy" id="1185766"/>
    <lineage>
        <taxon>Bacteria</taxon>
        <taxon>Pseudomonadati</taxon>
        <taxon>Pseudomonadota</taxon>
        <taxon>Alphaproteobacteria</taxon>
        <taxon>Rhodobacterales</taxon>
        <taxon>Paracoccaceae</taxon>
        <taxon>Thioclava</taxon>
    </lineage>
</organism>
<dbReference type="Gene3D" id="1.10.3700.10">
    <property type="entry name" value="AGR C 984p-like"/>
    <property type="match status" value="1"/>
</dbReference>
<dbReference type="EMBL" id="JHEH01000006">
    <property type="protein sequence ID" value="KEP70397.1"/>
    <property type="molecule type" value="Genomic_DNA"/>
</dbReference>
<dbReference type="OrthoDB" id="7824597at2"/>
<dbReference type="eggNOG" id="ENOG502ZBJH">
    <property type="taxonomic scope" value="Bacteria"/>
</dbReference>
<reference evidence="1 2" key="1">
    <citation type="submission" date="2014-03" db="EMBL/GenBank/DDBJ databases">
        <title>The draft genome sequence of Thioclava dalianensis DLFJ1-1.</title>
        <authorList>
            <person name="Lai Q."/>
            <person name="Shao Z."/>
        </authorList>
    </citation>
    <scope>NUCLEOTIDE SEQUENCE [LARGE SCALE GENOMIC DNA]</scope>
    <source>
        <strain evidence="1 2">DLFJ1-1</strain>
    </source>
</reference>
<gene>
    <name evidence="1" type="ORF">DL1_17790</name>
</gene>
<proteinExistence type="predicted"/>
<keyword evidence="1" id="KW-0282">Flagellum</keyword>
<protein>
    <submittedName>
        <fullName evidence="1">Flagellar protein</fullName>
    </submittedName>
</protein>
<dbReference type="AlphaFoldDB" id="A0A074U6V0"/>
<dbReference type="Pfam" id="PF06748">
    <property type="entry name" value="DUF1217"/>
    <property type="match status" value="1"/>
</dbReference>
<sequence>MSYQPIIPFSGYAGWSFLNRTMEKQQAAFNASSEIQRNEDYFREKIGSIETAEDLVNDRRLLSVALGAFGLDEDINNKFFIRKVLEEGSLDSESLANKLSDKRYLKLTQAFGFGDYGIPRTVLSDFPDEIVQKYERRQFEVAVGETDNSLRIALSVQRDLPELAAKDSSEKTKWYTIIGSPAMSEMMQTALGLPKSIGALDVDAQVRIYAEKADRLYGSTDPAQFAEPDTLKQLTRDYFLRSQLTTGTTITAGNAALSLLQGAQQNRLSLLL</sequence>
<dbReference type="InterPro" id="IPR010626">
    <property type="entry name" value="DUF1217"/>
</dbReference>
<dbReference type="STRING" id="1185766.SAMN05216224_10490"/>